<dbReference type="Pfam" id="PF13896">
    <property type="entry name" value="Glyco_transf_49"/>
    <property type="match status" value="1"/>
</dbReference>
<evidence type="ECO:0000313" key="3">
    <source>
        <dbReference type="Proteomes" id="UP001176961"/>
    </source>
</evidence>
<protein>
    <recommendedName>
        <fullName evidence="4">Beta-1,4-glucuronyltransferase 1</fullName>
    </recommendedName>
</protein>
<keyword evidence="1" id="KW-1133">Transmembrane helix</keyword>
<dbReference type="EMBL" id="CATQJL010000223">
    <property type="protein sequence ID" value="CAJ0599506.1"/>
    <property type="molecule type" value="Genomic_DNA"/>
</dbReference>
<evidence type="ECO:0008006" key="4">
    <source>
        <dbReference type="Google" id="ProtNLM"/>
    </source>
</evidence>
<accession>A0AA36GW84</accession>
<gene>
    <name evidence="2" type="ORF">CYNAS_LOCUS11489</name>
</gene>
<keyword evidence="3" id="KW-1185">Reference proteome</keyword>
<feature type="transmembrane region" description="Helical" evidence="1">
    <location>
        <begin position="12"/>
        <end position="30"/>
    </location>
</feature>
<evidence type="ECO:0000256" key="1">
    <source>
        <dbReference type="SAM" id="Phobius"/>
    </source>
</evidence>
<keyword evidence="1" id="KW-0812">Transmembrane</keyword>
<evidence type="ECO:0000313" key="2">
    <source>
        <dbReference type="EMBL" id="CAJ0599506.1"/>
    </source>
</evidence>
<dbReference type="Proteomes" id="UP001176961">
    <property type="component" value="Unassembled WGS sequence"/>
</dbReference>
<comment type="caution">
    <text evidence="2">The sequence shown here is derived from an EMBL/GenBank/DDBJ whole genome shotgun (WGS) entry which is preliminary data.</text>
</comment>
<sequence length="386" mass="44988">MMHFFGSSKTNLLCLYCLAVFILLVEYWNFTSDPSPSPLSHSPSFLYHNYCVLYNFVTPKTTDFERIGQILHVSADQLDSRIIEQVANWNAPVSLSVVLRSLQEYHCTAEYLRLIHRESPVIARNLRAHIIFPSVFSPNCTIPSVLKRARKNCKYVESTIEQIALYPANIARNVARMFSATKYIIITDYEHLFSEGFEFTVRSVADERLAQKPETMLVYRIFEINESSNMPRNKVELKKLYNKGAAVVFHAIYYPGAHDIEGLPEWFAKKNSSDGLFVKDQKYERFNWEPQFVSHWRIPFHDETFPFRLRDNTVLRWEMCRAGYTIDILDDVFMYHKGIKGKTSGAKTRAIQRQNSKKFSDALANFIKRMDAVYPKTKEQCPKPRK</sequence>
<dbReference type="AlphaFoldDB" id="A0AA36GW84"/>
<organism evidence="2 3">
    <name type="scientific">Cylicocyclus nassatus</name>
    <name type="common">Nematode worm</name>
    <dbReference type="NCBI Taxonomy" id="53992"/>
    <lineage>
        <taxon>Eukaryota</taxon>
        <taxon>Metazoa</taxon>
        <taxon>Ecdysozoa</taxon>
        <taxon>Nematoda</taxon>
        <taxon>Chromadorea</taxon>
        <taxon>Rhabditida</taxon>
        <taxon>Rhabditina</taxon>
        <taxon>Rhabditomorpha</taxon>
        <taxon>Strongyloidea</taxon>
        <taxon>Strongylidae</taxon>
        <taxon>Cylicocyclus</taxon>
    </lineage>
</organism>
<proteinExistence type="predicted"/>
<dbReference type="PANTHER" id="PTHR47411:SF3">
    <property type="entry name" value="I-BETA-1,3-N-ACETYLGLUCOSAMINYLTRANSFERASE"/>
    <property type="match status" value="1"/>
</dbReference>
<name>A0AA36GW84_CYLNA</name>
<reference evidence="2" key="1">
    <citation type="submission" date="2023-07" db="EMBL/GenBank/DDBJ databases">
        <authorList>
            <consortium name="CYATHOMIX"/>
        </authorList>
    </citation>
    <scope>NUCLEOTIDE SEQUENCE</scope>
    <source>
        <strain evidence="2">N/A</strain>
    </source>
</reference>
<keyword evidence="1" id="KW-0472">Membrane</keyword>
<dbReference type="PANTHER" id="PTHR47411">
    <property type="entry name" value="B3GNT1, BETA-1,3-N-ACETYLGUCOSAMINYLTRANSFERASE 1, HOMOLOG"/>
    <property type="match status" value="1"/>
</dbReference>